<keyword evidence="1" id="KW-0472">Membrane</keyword>
<keyword evidence="1" id="KW-0812">Transmembrane</keyword>
<keyword evidence="1" id="KW-1133">Transmembrane helix</keyword>
<protein>
    <submittedName>
        <fullName evidence="2">Uncharacterized protein</fullName>
    </submittedName>
</protein>
<evidence type="ECO:0000313" key="2">
    <source>
        <dbReference type="EMBL" id="KAK4209191.1"/>
    </source>
</evidence>
<keyword evidence="3" id="KW-1185">Reference proteome</keyword>
<organism evidence="2 3">
    <name type="scientific">Rhypophila decipiens</name>
    <dbReference type="NCBI Taxonomy" id="261697"/>
    <lineage>
        <taxon>Eukaryota</taxon>
        <taxon>Fungi</taxon>
        <taxon>Dikarya</taxon>
        <taxon>Ascomycota</taxon>
        <taxon>Pezizomycotina</taxon>
        <taxon>Sordariomycetes</taxon>
        <taxon>Sordariomycetidae</taxon>
        <taxon>Sordariales</taxon>
        <taxon>Naviculisporaceae</taxon>
        <taxon>Rhypophila</taxon>
    </lineage>
</organism>
<proteinExistence type="predicted"/>
<dbReference type="Proteomes" id="UP001301769">
    <property type="component" value="Unassembled WGS sequence"/>
</dbReference>
<dbReference type="AlphaFoldDB" id="A0AAN6Y0M3"/>
<reference evidence="2" key="2">
    <citation type="submission" date="2023-05" db="EMBL/GenBank/DDBJ databases">
        <authorList>
            <consortium name="Lawrence Berkeley National Laboratory"/>
            <person name="Steindorff A."/>
            <person name="Hensen N."/>
            <person name="Bonometti L."/>
            <person name="Westerberg I."/>
            <person name="Brannstrom I.O."/>
            <person name="Guillou S."/>
            <person name="Cros-Aarteil S."/>
            <person name="Calhoun S."/>
            <person name="Haridas S."/>
            <person name="Kuo A."/>
            <person name="Mondo S."/>
            <person name="Pangilinan J."/>
            <person name="Riley R."/>
            <person name="Labutti K."/>
            <person name="Andreopoulos B."/>
            <person name="Lipzen A."/>
            <person name="Chen C."/>
            <person name="Yanf M."/>
            <person name="Daum C."/>
            <person name="Ng V."/>
            <person name="Clum A."/>
            <person name="Ohm R."/>
            <person name="Martin F."/>
            <person name="Silar P."/>
            <person name="Natvig D."/>
            <person name="Lalanne C."/>
            <person name="Gautier V."/>
            <person name="Ament-Velasquez S.L."/>
            <person name="Kruys A."/>
            <person name="Hutchinson M.I."/>
            <person name="Powell A.J."/>
            <person name="Barry K."/>
            <person name="Miller A.N."/>
            <person name="Grigoriev I.V."/>
            <person name="Debuchy R."/>
            <person name="Gladieux P."/>
            <person name="Thoren M.H."/>
            <person name="Johannesson H."/>
        </authorList>
    </citation>
    <scope>NUCLEOTIDE SEQUENCE</scope>
    <source>
        <strain evidence="2">PSN293</strain>
    </source>
</reference>
<dbReference type="EMBL" id="MU858213">
    <property type="protein sequence ID" value="KAK4209191.1"/>
    <property type="molecule type" value="Genomic_DNA"/>
</dbReference>
<accession>A0AAN6Y0M3</accession>
<evidence type="ECO:0000256" key="1">
    <source>
        <dbReference type="SAM" id="Phobius"/>
    </source>
</evidence>
<name>A0AAN6Y0M3_9PEZI</name>
<feature type="transmembrane region" description="Helical" evidence="1">
    <location>
        <begin position="24"/>
        <end position="42"/>
    </location>
</feature>
<evidence type="ECO:0000313" key="3">
    <source>
        <dbReference type="Proteomes" id="UP001301769"/>
    </source>
</evidence>
<feature type="transmembrane region" description="Helical" evidence="1">
    <location>
        <begin position="62"/>
        <end position="81"/>
    </location>
</feature>
<sequence>MSIVGGICAGLVIASREDDVIDTPVGACIAVGAALAIPHIIWRLWGKAVIGFGIRLGAYEGLRFICSVLIVFTIVIFRLPFATAVGSYVLGGISSKNRNTLFTS</sequence>
<gene>
    <name evidence="2" type="ORF">QBC37DRAFT_56168</name>
</gene>
<comment type="caution">
    <text evidence="2">The sequence shown here is derived from an EMBL/GenBank/DDBJ whole genome shotgun (WGS) entry which is preliminary data.</text>
</comment>
<reference evidence="2" key="1">
    <citation type="journal article" date="2023" name="Mol. Phylogenet. Evol.">
        <title>Genome-scale phylogeny and comparative genomics of the fungal order Sordariales.</title>
        <authorList>
            <person name="Hensen N."/>
            <person name="Bonometti L."/>
            <person name="Westerberg I."/>
            <person name="Brannstrom I.O."/>
            <person name="Guillou S."/>
            <person name="Cros-Aarteil S."/>
            <person name="Calhoun S."/>
            <person name="Haridas S."/>
            <person name="Kuo A."/>
            <person name="Mondo S."/>
            <person name="Pangilinan J."/>
            <person name="Riley R."/>
            <person name="LaButti K."/>
            <person name="Andreopoulos B."/>
            <person name="Lipzen A."/>
            <person name="Chen C."/>
            <person name="Yan M."/>
            <person name="Daum C."/>
            <person name="Ng V."/>
            <person name="Clum A."/>
            <person name="Steindorff A."/>
            <person name="Ohm R.A."/>
            <person name="Martin F."/>
            <person name="Silar P."/>
            <person name="Natvig D.O."/>
            <person name="Lalanne C."/>
            <person name="Gautier V."/>
            <person name="Ament-Velasquez S.L."/>
            <person name="Kruys A."/>
            <person name="Hutchinson M.I."/>
            <person name="Powell A.J."/>
            <person name="Barry K."/>
            <person name="Miller A.N."/>
            <person name="Grigoriev I.V."/>
            <person name="Debuchy R."/>
            <person name="Gladieux P."/>
            <person name="Hiltunen Thoren M."/>
            <person name="Johannesson H."/>
        </authorList>
    </citation>
    <scope>NUCLEOTIDE SEQUENCE</scope>
    <source>
        <strain evidence="2">PSN293</strain>
    </source>
</reference>